<proteinExistence type="predicted"/>
<accession>A0A9P6BZC9</accession>
<dbReference type="Proteomes" id="UP000807342">
    <property type="component" value="Unassembled WGS sequence"/>
</dbReference>
<sequence>MECNGIEEVEWAVDILKAATQLESLACGESLLAKVVNARALTQVCGRLTLTLINVQRGVEYEAKHVTHLRLCAGTYSTQDNFPAVTSLYLDARDAPKDEKPKLEYQAMDKWVENLERLVMTEKDGKRLSLRELDLGPEVKRDGQPDVFSVPPPVIWTEYDIWRADVVGAVI</sequence>
<dbReference type="OrthoDB" id="2963292at2759"/>
<organism evidence="1 2">
    <name type="scientific">Macrolepiota fuliginosa MF-IS2</name>
    <dbReference type="NCBI Taxonomy" id="1400762"/>
    <lineage>
        <taxon>Eukaryota</taxon>
        <taxon>Fungi</taxon>
        <taxon>Dikarya</taxon>
        <taxon>Basidiomycota</taxon>
        <taxon>Agaricomycotina</taxon>
        <taxon>Agaricomycetes</taxon>
        <taxon>Agaricomycetidae</taxon>
        <taxon>Agaricales</taxon>
        <taxon>Agaricineae</taxon>
        <taxon>Agaricaceae</taxon>
        <taxon>Macrolepiota</taxon>
    </lineage>
</organism>
<comment type="caution">
    <text evidence="1">The sequence shown here is derived from an EMBL/GenBank/DDBJ whole genome shotgun (WGS) entry which is preliminary data.</text>
</comment>
<name>A0A9P6BZC9_9AGAR</name>
<dbReference type="EMBL" id="MU151465">
    <property type="protein sequence ID" value="KAF9443514.1"/>
    <property type="molecule type" value="Genomic_DNA"/>
</dbReference>
<reference evidence="1" key="1">
    <citation type="submission" date="2020-11" db="EMBL/GenBank/DDBJ databases">
        <authorList>
            <consortium name="DOE Joint Genome Institute"/>
            <person name="Ahrendt S."/>
            <person name="Riley R."/>
            <person name="Andreopoulos W."/>
            <person name="Labutti K."/>
            <person name="Pangilinan J."/>
            <person name="Ruiz-Duenas F.J."/>
            <person name="Barrasa J.M."/>
            <person name="Sanchez-Garcia M."/>
            <person name="Camarero S."/>
            <person name="Miyauchi S."/>
            <person name="Serrano A."/>
            <person name="Linde D."/>
            <person name="Babiker R."/>
            <person name="Drula E."/>
            <person name="Ayuso-Fernandez I."/>
            <person name="Pacheco R."/>
            <person name="Padilla G."/>
            <person name="Ferreira P."/>
            <person name="Barriuso J."/>
            <person name="Kellner H."/>
            <person name="Castanera R."/>
            <person name="Alfaro M."/>
            <person name="Ramirez L."/>
            <person name="Pisabarro A.G."/>
            <person name="Kuo A."/>
            <person name="Tritt A."/>
            <person name="Lipzen A."/>
            <person name="He G."/>
            <person name="Yan M."/>
            <person name="Ng V."/>
            <person name="Cullen D."/>
            <person name="Martin F."/>
            <person name="Rosso M.-N."/>
            <person name="Henrissat B."/>
            <person name="Hibbett D."/>
            <person name="Martinez A.T."/>
            <person name="Grigoriev I.V."/>
        </authorList>
    </citation>
    <scope>NUCLEOTIDE SEQUENCE</scope>
    <source>
        <strain evidence="1">MF-IS2</strain>
    </source>
</reference>
<keyword evidence="2" id="KW-1185">Reference proteome</keyword>
<gene>
    <name evidence="1" type="ORF">P691DRAFT_808831</name>
</gene>
<evidence type="ECO:0000313" key="2">
    <source>
        <dbReference type="Proteomes" id="UP000807342"/>
    </source>
</evidence>
<evidence type="ECO:0000313" key="1">
    <source>
        <dbReference type="EMBL" id="KAF9443514.1"/>
    </source>
</evidence>
<dbReference type="AlphaFoldDB" id="A0A9P6BZC9"/>
<protein>
    <submittedName>
        <fullName evidence="1">Uncharacterized protein</fullName>
    </submittedName>
</protein>